<feature type="compositionally biased region" description="Basic residues" evidence="3">
    <location>
        <begin position="327"/>
        <end position="340"/>
    </location>
</feature>
<dbReference type="Pfam" id="PF03389">
    <property type="entry name" value="MobA_MobL"/>
    <property type="match status" value="1"/>
</dbReference>
<feature type="region of interest" description="Disordered" evidence="3">
    <location>
        <begin position="300"/>
        <end position="347"/>
    </location>
</feature>
<feature type="non-terminal residue" evidence="5">
    <location>
        <position position="347"/>
    </location>
</feature>
<gene>
    <name evidence="5" type="ORF">H6A32_03715</name>
</gene>
<name>A0ABS2EEM8_9FIRM</name>
<organism evidence="5 6">
    <name type="scientific">Drancourtella massiliensis</name>
    <dbReference type="NCBI Taxonomy" id="1632013"/>
    <lineage>
        <taxon>Bacteria</taxon>
        <taxon>Bacillati</taxon>
        <taxon>Bacillota</taxon>
        <taxon>Clostridia</taxon>
        <taxon>Eubacteriales</taxon>
        <taxon>Oscillospiraceae</taxon>
        <taxon>Drancourtella</taxon>
    </lineage>
</organism>
<evidence type="ECO:0000313" key="5">
    <source>
        <dbReference type="EMBL" id="MBM6743418.1"/>
    </source>
</evidence>
<dbReference type="Gene3D" id="3.30.930.30">
    <property type="match status" value="1"/>
</dbReference>
<evidence type="ECO:0000259" key="4">
    <source>
        <dbReference type="Pfam" id="PF03389"/>
    </source>
</evidence>
<evidence type="ECO:0000313" key="6">
    <source>
        <dbReference type="Proteomes" id="UP000775686"/>
    </source>
</evidence>
<accession>A0ABS2EEM8</accession>
<evidence type="ECO:0000256" key="3">
    <source>
        <dbReference type="SAM" id="MobiDB-lite"/>
    </source>
</evidence>
<sequence length="347" mass="40822">MLHWRQSCRRLEKYICRKKEVEAVAIFHFTVKIVGRSKGKSVISASAYLNGDVMKNDETGKFSYYTGKKEVVYRQLSLCENAPPQWAEVPAENIERFQKSVRYKRAKDKEEAVEQFKLIWRKQKLWNEVLKVEKNSNAQLGRSMEISLPREWGREEQILYTDEYIQRNFVDKGMCADWAIHDKGDGNPHVHLLLTLRPFEEDHNWGNKETKDWDFVRDESGKIVNDPAHPDWWQDKKNPEHCGIRIPVMDEEGKQKVDSRNRKQWKRVLVDTTGWNNPTNCELWRSAWAKTCNQHLPPEKQVDHRSYARQTPGIRPWQGDSCGTGGRNKRFYPQNRRRKGNTPAAGQ</sequence>
<evidence type="ECO:0000256" key="1">
    <source>
        <dbReference type="ARBA" id="ARBA00010873"/>
    </source>
</evidence>
<evidence type="ECO:0000256" key="2">
    <source>
        <dbReference type="ARBA" id="ARBA00022971"/>
    </source>
</evidence>
<dbReference type="EMBL" id="JACJKH010000005">
    <property type="protein sequence ID" value="MBM6743418.1"/>
    <property type="molecule type" value="Genomic_DNA"/>
</dbReference>
<dbReference type="InterPro" id="IPR005053">
    <property type="entry name" value="MobA_MobL"/>
</dbReference>
<reference evidence="5 6" key="1">
    <citation type="journal article" date="2021" name="Sci. Rep.">
        <title>The distribution of antibiotic resistance genes in chicken gut microbiota commensals.</title>
        <authorList>
            <person name="Juricova H."/>
            <person name="Matiasovicova J."/>
            <person name="Kubasova T."/>
            <person name="Cejkova D."/>
            <person name="Rychlik I."/>
        </authorList>
    </citation>
    <scope>NUCLEOTIDE SEQUENCE [LARGE SCALE GENOMIC DNA]</scope>
    <source>
        <strain evidence="5 6">An770</strain>
    </source>
</reference>
<dbReference type="Proteomes" id="UP000775686">
    <property type="component" value="Unassembled WGS sequence"/>
</dbReference>
<comment type="similarity">
    <text evidence="1">Belongs to the MobA/MobL family.</text>
</comment>
<keyword evidence="6" id="KW-1185">Reference proteome</keyword>
<keyword evidence="2" id="KW-0184">Conjugation</keyword>
<comment type="caution">
    <text evidence="5">The sequence shown here is derived from an EMBL/GenBank/DDBJ whole genome shotgun (WGS) entry which is preliminary data.</text>
</comment>
<feature type="domain" description="MobA/MobL protein" evidence="4">
    <location>
        <begin position="40"/>
        <end position="312"/>
    </location>
</feature>
<protein>
    <submittedName>
        <fullName evidence="5">MobA/MobL family protein</fullName>
    </submittedName>
</protein>
<proteinExistence type="inferred from homology"/>